<dbReference type="InterPro" id="IPR011991">
    <property type="entry name" value="ArsR-like_HTH"/>
</dbReference>
<reference evidence="2 3" key="1">
    <citation type="submission" date="2019-06" db="EMBL/GenBank/DDBJ databases">
        <title>Whole genome shotgun sequence of Cellulosimicrobium cellulans NBRC 15516.</title>
        <authorList>
            <person name="Hosoyama A."/>
            <person name="Uohara A."/>
            <person name="Ohji S."/>
            <person name="Ichikawa N."/>
        </authorList>
    </citation>
    <scope>NUCLEOTIDE SEQUENCE [LARGE SCALE GENOMIC DNA]</scope>
    <source>
        <strain evidence="2 3">NBRC 15516</strain>
    </source>
</reference>
<evidence type="ECO:0000313" key="3">
    <source>
        <dbReference type="Proteomes" id="UP000316659"/>
    </source>
</evidence>
<evidence type="ECO:0000259" key="1">
    <source>
        <dbReference type="SMART" id="SM00418"/>
    </source>
</evidence>
<dbReference type="GO" id="GO:0003700">
    <property type="term" value="F:DNA-binding transcription factor activity"/>
    <property type="evidence" value="ECO:0007669"/>
    <property type="project" value="InterPro"/>
</dbReference>
<feature type="domain" description="HTH arsR-type" evidence="1">
    <location>
        <begin position="12"/>
        <end position="97"/>
    </location>
</feature>
<evidence type="ECO:0000313" key="2">
    <source>
        <dbReference type="EMBL" id="GED11337.1"/>
    </source>
</evidence>
<comment type="caution">
    <text evidence="2">The sequence shown here is derived from an EMBL/GenBank/DDBJ whole genome shotgun (WGS) entry which is preliminary data.</text>
</comment>
<proteinExistence type="predicted"/>
<name>A0A4Y4E2Y5_CELCE</name>
<dbReference type="EMBL" id="BJNZ01000027">
    <property type="protein sequence ID" value="GED11337.1"/>
    <property type="molecule type" value="Genomic_DNA"/>
</dbReference>
<dbReference type="InterPro" id="IPR001845">
    <property type="entry name" value="HTH_ArsR_DNA-bd_dom"/>
</dbReference>
<dbReference type="SMART" id="SM00418">
    <property type="entry name" value="HTH_ARSR"/>
    <property type="match status" value="1"/>
</dbReference>
<dbReference type="Proteomes" id="UP000316659">
    <property type="component" value="Unassembled WGS sequence"/>
</dbReference>
<dbReference type="Gene3D" id="1.10.10.10">
    <property type="entry name" value="Winged helix-like DNA-binding domain superfamily/Winged helix DNA-binding domain"/>
    <property type="match status" value="1"/>
</dbReference>
<organism evidence="2 3">
    <name type="scientific">Cellulosimicrobium cellulans</name>
    <name type="common">Arthrobacter luteus</name>
    <dbReference type="NCBI Taxonomy" id="1710"/>
    <lineage>
        <taxon>Bacteria</taxon>
        <taxon>Bacillati</taxon>
        <taxon>Actinomycetota</taxon>
        <taxon>Actinomycetes</taxon>
        <taxon>Micrococcales</taxon>
        <taxon>Promicromonosporaceae</taxon>
        <taxon>Cellulosimicrobium</taxon>
    </lineage>
</organism>
<accession>A0A4Y4E2Y5</accession>
<dbReference type="AlphaFoldDB" id="A0A4Y4E2Y5"/>
<gene>
    <name evidence="2" type="ORF">CCE02nite_33360</name>
</gene>
<sequence>MPYKSPDDDLDSLGQIARSDDRIAVVRHLRKKPAENYFGAIQKGTGIATGSLGKHLRELEAAGVIQGDLPQQERHGRYVRYQLDDKRVRQLLKKFERVLLG</sequence>
<dbReference type="InterPro" id="IPR036388">
    <property type="entry name" value="WH-like_DNA-bd_sf"/>
</dbReference>
<protein>
    <recommendedName>
        <fullName evidence="1">HTH arsR-type domain-containing protein</fullName>
    </recommendedName>
</protein>
<dbReference type="RefSeq" id="WP_141390759.1">
    <property type="nucleotide sequence ID" value="NZ_BJNZ01000027.1"/>
</dbReference>
<dbReference type="InterPro" id="IPR036390">
    <property type="entry name" value="WH_DNA-bd_sf"/>
</dbReference>
<dbReference type="SUPFAM" id="SSF46785">
    <property type="entry name" value="Winged helix' DNA-binding domain"/>
    <property type="match status" value="1"/>
</dbReference>
<dbReference type="CDD" id="cd00090">
    <property type="entry name" value="HTH_ARSR"/>
    <property type="match status" value="1"/>
</dbReference>